<evidence type="ECO:0000256" key="1">
    <source>
        <dbReference type="ARBA" id="ARBA00004141"/>
    </source>
</evidence>
<proteinExistence type="predicted"/>
<keyword evidence="3 5" id="KW-1133">Transmembrane helix</keyword>
<feature type="transmembrane region" description="Helical" evidence="5">
    <location>
        <begin position="72"/>
        <end position="93"/>
    </location>
</feature>
<feature type="transmembrane region" description="Helical" evidence="5">
    <location>
        <begin position="6"/>
        <end position="25"/>
    </location>
</feature>
<evidence type="ECO:0000256" key="4">
    <source>
        <dbReference type="ARBA" id="ARBA00023136"/>
    </source>
</evidence>
<feature type="transmembrane region" description="Helical" evidence="5">
    <location>
        <begin position="100"/>
        <end position="119"/>
    </location>
</feature>
<evidence type="ECO:0000256" key="3">
    <source>
        <dbReference type="ARBA" id="ARBA00022989"/>
    </source>
</evidence>
<reference evidence="6 7" key="1">
    <citation type="submission" date="2021-06" db="EMBL/GenBank/DDBJ databases">
        <title>Actinoplanes lichenicola sp. nov., and Actinoplanes ovalisporus sp. nov., isolated from lichen in Thailand.</title>
        <authorList>
            <person name="Saeng-In P."/>
            <person name="Kanchanasin P."/>
            <person name="Yuki M."/>
            <person name="Kudo T."/>
            <person name="Ohkuma M."/>
            <person name="Phongsopitanun W."/>
            <person name="Tanasupawat S."/>
        </authorList>
    </citation>
    <scope>NUCLEOTIDE SEQUENCE [LARGE SCALE GENOMIC DNA]</scope>
    <source>
        <strain evidence="6 7">NBRC 110975</strain>
    </source>
</reference>
<evidence type="ECO:0000256" key="5">
    <source>
        <dbReference type="SAM" id="Phobius"/>
    </source>
</evidence>
<evidence type="ECO:0000256" key="2">
    <source>
        <dbReference type="ARBA" id="ARBA00022692"/>
    </source>
</evidence>
<dbReference type="RefSeq" id="WP_215795572.1">
    <property type="nucleotide sequence ID" value="NZ_JAHKKG010000019.1"/>
</dbReference>
<dbReference type="InterPro" id="IPR032808">
    <property type="entry name" value="DoxX"/>
</dbReference>
<dbReference type="Pfam" id="PF13564">
    <property type="entry name" value="DoxX_2"/>
    <property type="match status" value="1"/>
</dbReference>
<keyword evidence="2 5" id="KW-0812">Transmembrane</keyword>
<sequence>MNVVLWIIAGLLAAAFLAAGLMKVVQPRAKLAESGLGWVNDYTDIQVKLIGAVEVLAAIGLTLPALLDIAPILVPLAATGLVIIMVGAIVVHARRKENQPLIANVVLLILAAVVAWGRFGPYAF</sequence>
<protein>
    <submittedName>
        <fullName evidence="6">DoxX family protein</fullName>
    </submittedName>
</protein>
<name>A0ABS5Z3V7_9ACTN</name>
<dbReference type="EMBL" id="JAHKKG010000019">
    <property type="protein sequence ID" value="MBU2670348.1"/>
    <property type="molecule type" value="Genomic_DNA"/>
</dbReference>
<organism evidence="6 7">
    <name type="scientific">Paractinoplanes bogorensis</name>
    <dbReference type="NCBI Taxonomy" id="1610840"/>
    <lineage>
        <taxon>Bacteria</taxon>
        <taxon>Bacillati</taxon>
        <taxon>Actinomycetota</taxon>
        <taxon>Actinomycetes</taxon>
        <taxon>Micromonosporales</taxon>
        <taxon>Micromonosporaceae</taxon>
        <taxon>Paractinoplanes</taxon>
    </lineage>
</organism>
<feature type="transmembrane region" description="Helical" evidence="5">
    <location>
        <begin position="45"/>
        <end position="66"/>
    </location>
</feature>
<comment type="subcellular location">
    <subcellularLocation>
        <location evidence="1">Membrane</location>
        <topology evidence="1">Multi-pass membrane protein</topology>
    </subcellularLocation>
</comment>
<keyword evidence="7" id="KW-1185">Reference proteome</keyword>
<comment type="caution">
    <text evidence="6">The sequence shown here is derived from an EMBL/GenBank/DDBJ whole genome shotgun (WGS) entry which is preliminary data.</text>
</comment>
<evidence type="ECO:0000313" key="6">
    <source>
        <dbReference type="EMBL" id="MBU2670348.1"/>
    </source>
</evidence>
<keyword evidence="4 5" id="KW-0472">Membrane</keyword>
<evidence type="ECO:0000313" key="7">
    <source>
        <dbReference type="Proteomes" id="UP001519654"/>
    </source>
</evidence>
<accession>A0ABS5Z3V7</accession>
<gene>
    <name evidence="6" type="ORF">KOI35_43290</name>
</gene>
<dbReference type="Proteomes" id="UP001519654">
    <property type="component" value="Unassembled WGS sequence"/>
</dbReference>